<dbReference type="InterPro" id="IPR029063">
    <property type="entry name" value="SAM-dependent_MTases_sf"/>
</dbReference>
<proteinExistence type="predicted"/>
<keyword evidence="2" id="KW-0489">Methyltransferase</keyword>
<accession>A0A1I0C176</accession>
<evidence type="ECO:0000313" key="2">
    <source>
        <dbReference type="EMBL" id="SET12502.1"/>
    </source>
</evidence>
<dbReference type="InterPro" id="IPR013216">
    <property type="entry name" value="Methyltransf_11"/>
</dbReference>
<name>A0A1I0C176_THASX</name>
<keyword evidence="2" id="KW-0808">Transferase</keyword>
<dbReference type="SUPFAM" id="SSF53335">
    <property type="entry name" value="S-adenosyl-L-methionine-dependent methyltransferases"/>
    <property type="match status" value="1"/>
</dbReference>
<dbReference type="GO" id="GO:0032259">
    <property type="term" value="P:methylation"/>
    <property type="evidence" value="ECO:0007669"/>
    <property type="project" value="UniProtKB-KW"/>
</dbReference>
<dbReference type="RefSeq" id="WP_245732073.1">
    <property type="nucleotide sequence ID" value="NZ_AP027363.1"/>
</dbReference>
<gene>
    <name evidence="2" type="ORF">SAMN05660429_01109</name>
</gene>
<dbReference type="EMBL" id="FOHK01000004">
    <property type="protein sequence ID" value="SET12502.1"/>
    <property type="molecule type" value="Genomic_DNA"/>
</dbReference>
<sequence>MIKPALSSYQFDSPDSWGSIPAGHLIFDEINLQLEQWMPRFFGYHALKIGPLSAAFDHKACAIKRKHRVNSTPGNVDIRAELDDLPFQEHSVDMCLLSHVLPFSPDPHHLLREANRVLIPNGYMVVTSYNPFSLAGLNRFIPIRRKKSPWHARFFSAGRVKDWLNLMGYEILDDIRCMPSFLTSNTTPGKVTSAWHSLANKYLTPFGSIYIIVAKKRVLPLTPIKPKWRIAPGFSPVKVSPMNRNS</sequence>
<dbReference type="Pfam" id="PF08241">
    <property type="entry name" value="Methyltransf_11"/>
    <property type="match status" value="1"/>
</dbReference>
<feature type="domain" description="Methyltransferase type 11" evidence="1">
    <location>
        <begin position="71"/>
        <end position="126"/>
    </location>
</feature>
<dbReference type="GO" id="GO:0008757">
    <property type="term" value="F:S-adenosylmethionine-dependent methyltransferase activity"/>
    <property type="evidence" value="ECO:0007669"/>
    <property type="project" value="InterPro"/>
</dbReference>
<organism evidence="2 3">
    <name type="scientific">Thalassotalea agarivorans</name>
    <name type="common">Thalassomonas agarivorans</name>
    <dbReference type="NCBI Taxonomy" id="349064"/>
    <lineage>
        <taxon>Bacteria</taxon>
        <taxon>Pseudomonadati</taxon>
        <taxon>Pseudomonadota</taxon>
        <taxon>Gammaproteobacteria</taxon>
        <taxon>Alteromonadales</taxon>
        <taxon>Colwelliaceae</taxon>
        <taxon>Thalassotalea</taxon>
    </lineage>
</organism>
<dbReference type="Proteomes" id="UP000199308">
    <property type="component" value="Unassembled WGS sequence"/>
</dbReference>
<protein>
    <submittedName>
        <fullName evidence="2">Methyltransferase domain-containing protein</fullName>
    </submittedName>
</protein>
<evidence type="ECO:0000259" key="1">
    <source>
        <dbReference type="Pfam" id="PF08241"/>
    </source>
</evidence>
<evidence type="ECO:0000313" key="3">
    <source>
        <dbReference type="Proteomes" id="UP000199308"/>
    </source>
</evidence>
<dbReference type="AlphaFoldDB" id="A0A1I0C176"/>
<keyword evidence="3" id="KW-1185">Reference proteome</keyword>
<dbReference type="STRING" id="349064.SAMN05660429_01109"/>
<reference evidence="2 3" key="1">
    <citation type="submission" date="2016-10" db="EMBL/GenBank/DDBJ databases">
        <authorList>
            <person name="de Groot N.N."/>
        </authorList>
    </citation>
    <scope>NUCLEOTIDE SEQUENCE [LARGE SCALE GENOMIC DNA]</scope>
    <source>
        <strain evidence="2 3">DSM 19706</strain>
    </source>
</reference>
<dbReference type="Gene3D" id="3.40.50.150">
    <property type="entry name" value="Vaccinia Virus protein VP39"/>
    <property type="match status" value="1"/>
</dbReference>
<dbReference type="CDD" id="cd02440">
    <property type="entry name" value="AdoMet_MTases"/>
    <property type="match status" value="1"/>
</dbReference>